<protein>
    <submittedName>
        <fullName evidence="3">Beta-lactamase family protein</fullName>
    </submittedName>
</protein>
<comment type="caution">
    <text evidence="3">The sequence shown here is derived from an EMBL/GenBank/DDBJ whole genome shotgun (WGS) entry which is preliminary data.</text>
</comment>
<dbReference type="PANTHER" id="PTHR46825">
    <property type="entry name" value="D-ALANYL-D-ALANINE-CARBOXYPEPTIDASE/ENDOPEPTIDASE AMPH"/>
    <property type="match status" value="1"/>
</dbReference>
<dbReference type="SUPFAM" id="SSF56601">
    <property type="entry name" value="beta-lactamase/transpeptidase-like"/>
    <property type="match status" value="1"/>
</dbReference>
<feature type="chain" id="PRO_5039644230" evidence="1">
    <location>
        <begin position="25"/>
        <end position="444"/>
    </location>
</feature>
<dbReference type="InterPro" id="IPR050491">
    <property type="entry name" value="AmpC-like"/>
</dbReference>
<evidence type="ECO:0000313" key="4">
    <source>
        <dbReference type="Proteomes" id="UP000824246"/>
    </source>
</evidence>
<dbReference type="Gene3D" id="3.40.710.10">
    <property type="entry name" value="DD-peptidase/beta-lactamase superfamily"/>
    <property type="match status" value="1"/>
</dbReference>
<feature type="signal peptide" evidence="1">
    <location>
        <begin position="1"/>
        <end position="24"/>
    </location>
</feature>
<keyword evidence="1" id="KW-0732">Signal</keyword>
<sequence length="444" mass="49381">MRITHRLSLVGFILLAASHTYASAQEIDVAAVDSFISYIEQHNQGIGEVAISQNGRMIYDRAFGKDAVPPDNGKYRVGSVSKLFTAILVHRLYEEKRLAPGTALENDFPLFVTADSITMAHMLSHRSGLADYALKEDTLPLWLTQPVDEAEILAEIVRQGVLFAPGENIRYSNTAYYLLRRIVERRYGLPYRDIVERYITAPLHLYDTEAAVADSEAAAPPYQLNTANCWQEVDDFYFPNVIGVGDIISTPRDLLRLIEALFSKSILGDTLASAMLPQGSDIFGYGMMRMPFYERTFYGHAGDTFGSHSVVMYNPADGIAIALCLNGCSTPRNTLLIGIASAIYGREYEYPDFSQLQQYRAPSDSLPMYAGRFRSESFPLPFTITCDGQNLSLHVAGQPPVWLESKSPGIFVNTPTGVGIAFRDKDRFAFRQSGSLLIFTRVAE</sequence>
<dbReference type="Pfam" id="PF00144">
    <property type="entry name" value="Beta-lactamase"/>
    <property type="match status" value="1"/>
</dbReference>
<evidence type="ECO:0000256" key="1">
    <source>
        <dbReference type="SAM" id="SignalP"/>
    </source>
</evidence>
<evidence type="ECO:0000313" key="3">
    <source>
        <dbReference type="EMBL" id="HIX45920.1"/>
    </source>
</evidence>
<dbReference type="Proteomes" id="UP000824246">
    <property type="component" value="Unassembled WGS sequence"/>
</dbReference>
<name>A0A9D1VRZ2_9BACT</name>
<proteinExistence type="predicted"/>
<dbReference type="AlphaFoldDB" id="A0A9D1VRZ2"/>
<dbReference type="InterPro" id="IPR012338">
    <property type="entry name" value="Beta-lactam/transpept-like"/>
</dbReference>
<evidence type="ECO:0000259" key="2">
    <source>
        <dbReference type="Pfam" id="PF00144"/>
    </source>
</evidence>
<organism evidence="3 4">
    <name type="scientific">Candidatus Barnesiella excrementipullorum</name>
    <dbReference type="NCBI Taxonomy" id="2838479"/>
    <lineage>
        <taxon>Bacteria</taxon>
        <taxon>Pseudomonadati</taxon>
        <taxon>Bacteroidota</taxon>
        <taxon>Bacteroidia</taxon>
        <taxon>Bacteroidales</taxon>
        <taxon>Barnesiellaceae</taxon>
        <taxon>Barnesiella</taxon>
    </lineage>
</organism>
<dbReference type="PANTHER" id="PTHR46825:SF9">
    <property type="entry name" value="BETA-LACTAMASE-RELATED DOMAIN-CONTAINING PROTEIN"/>
    <property type="match status" value="1"/>
</dbReference>
<reference evidence="3" key="2">
    <citation type="submission" date="2021-04" db="EMBL/GenBank/DDBJ databases">
        <authorList>
            <person name="Gilroy R."/>
        </authorList>
    </citation>
    <scope>NUCLEOTIDE SEQUENCE</scope>
    <source>
        <strain evidence="3">ChiHjej12B11-16260</strain>
    </source>
</reference>
<accession>A0A9D1VRZ2</accession>
<dbReference type="InterPro" id="IPR001466">
    <property type="entry name" value="Beta-lactam-related"/>
</dbReference>
<dbReference type="EMBL" id="DXFB01000175">
    <property type="protein sequence ID" value="HIX45920.1"/>
    <property type="molecule type" value="Genomic_DNA"/>
</dbReference>
<feature type="domain" description="Beta-lactamase-related" evidence="2">
    <location>
        <begin position="48"/>
        <end position="328"/>
    </location>
</feature>
<reference evidence="3" key="1">
    <citation type="journal article" date="2021" name="PeerJ">
        <title>Extensive microbial diversity within the chicken gut microbiome revealed by metagenomics and culture.</title>
        <authorList>
            <person name="Gilroy R."/>
            <person name="Ravi A."/>
            <person name="Getino M."/>
            <person name="Pursley I."/>
            <person name="Horton D.L."/>
            <person name="Alikhan N.F."/>
            <person name="Baker D."/>
            <person name="Gharbi K."/>
            <person name="Hall N."/>
            <person name="Watson M."/>
            <person name="Adriaenssens E.M."/>
            <person name="Foster-Nyarko E."/>
            <person name="Jarju S."/>
            <person name="Secka A."/>
            <person name="Antonio M."/>
            <person name="Oren A."/>
            <person name="Chaudhuri R.R."/>
            <person name="La Ragione R."/>
            <person name="Hildebrand F."/>
            <person name="Pallen M.J."/>
        </authorList>
    </citation>
    <scope>NUCLEOTIDE SEQUENCE</scope>
    <source>
        <strain evidence="3">ChiHjej12B11-16260</strain>
    </source>
</reference>
<gene>
    <name evidence="3" type="ORF">H9982_06835</name>
</gene>